<accession>A0A151JZW1</accession>
<proteinExistence type="predicted"/>
<organism evidence="2 3">
    <name type="scientific">Trachymyrmex septentrionalis</name>
    <dbReference type="NCBI Taxonomy" id="34720"/>
    <lineage>
        <taxon>Eukaryota</taxon>
        <taxon>Metazoa</taxon>
        <taxon>Ecdysozoa</taxon>
        <taxon>Arthropoda</taxon>
        <taxon>Hexapoda</taxon>
        <taxon>Insecta</taxon>
        <taxon>Pterygota</taxon>
        <taxon>Neoptera</taxon>
        <taxon>Endopterygota</taxon>
        <taxon>Hymenoptera</taxon>
        <taxon>Apocrita</taxon>
        <taxon>Aculeata</taxon>
        <taxon>Formicoidea</taxon>
        <taxon>Formicidae</taxon>
        <taxon>Myrmicinae</taxon>
        <taxon>Trachymyrmex</taxon>
    </lineage>
</organism>
<reference evidence="2 3" key="1">
    <citation type="submission" date="2016-03" db="EMBL/GenBank/DDBJ databases">
        <title>Trachymyrmex septentrionalis WGS genome.</title>
        <authorList>
            <person name="Nygaard S."/>
            <person name="Hu H."/>
            <person name="Boomsma J."/>
            <person name="Zhang G."/>
        </authorList>
    </citation>
    <scope>NUCLEOTIDE SEQUENCE [LARGE SCALE GENOMIC DNA]</scope>
    <source>
        <strain evidence="2">Tsep2-gDNA-1</strain>
        <tissue evidence="2">Whole body</tissue>
    </source>
</reference>
<keyword evidence="3" id="KW-1185">Reference proteome</keyword>
<gene>
    <name evidence="2" type="ORF">ALC56_02875</name>
</gene>
<dbReference type="AlphaFoldDB" id="A0A151JZW1"/>
<sequence>FFSEEDEEPKLKKKRPSALYDNPIQASTSVKCVESILKQKSESGPTLHKNDDIIIDGKRNDGTTGLYELIFMKFPNKNVCINDDEQTYEKVFC</sequence>
<dbReference type="Proteomes" id="UP000078541">
    <property type="component" value="Unassembled WGS sequence"/>
</dbReference>
<evidence type="ECO:0000259" key="1">
    <source>
        <dbReference type="Pfam" id="PF26634"/>
    </source>
</evidence>
<evidence type="ECO:0000313" key="3">
    <source>
        <dbReference type="Proteomes" id="UP000078541"/>
    </source>
</evidence>
<name>A0A151JZW1_9HYME</name>
<evidence type="ECO:0000313" key="2">
    <source>
        <dbReference type="EMBL" id="KYN42698.1"/>
    </source>
</evidence>
<dbReference type="Pfam" id="PF26634">
    <property type="entry name" value="DUF8207"/>
    <property type="match status" value="1"/>
</dbReference>
<dbReference type="STRING" id="34720.A0A151JZW1"/>
<feature type="non-terminal residue" evidence="2">
    <location>
        <position position="1"/>
    </location>
</feature>
<dbReference type="InterPro" id="IPR058520">
    <property type="entry name" value="DUF8207"/>
</dbReference>
<protein>
    <recommendedName>
        <fullName evidence="1">DUF8207 domain-containing protein</fullName>
    </recommendedName>
</protein>
<dbReference type="EMBL" id="KQ981327">
    <property type="protein sequence ID" value="KYN42698.1"/>
    <property type="molecule type" value="Genomic_DNA"/>
</dbReference>
<feature type="domain" description="DUF8207" evidence="1">
    <location>
        <begin position="49"/>
        <end position="91"/>
    </location>
</feature>